<feature type="region of interest" description="Disordered" evidence="1">
    <location>
        <begin position="484"/>
        <end position="503"/>
    </location>
</feature>
<sequence length="503" mass="55150">MFDIGEAIETRHGVIDRLRLQHRASAVAHAEEIFSLTELFRQHCRNDAAVGVNPARAGEFATTEAATALRMTEAAVSGLIDIGLALDHELPITRAAFAIGDIDLPHVRVIVNAVINVDPAVIAEIEQRLVDAAMGMNPTRLRHNARRWIAARDPHGEKKRREHRVADRDVRIKHLGDGVADVDGLLPAIGAQTLAMRLREMSMSVCAYDPRTFAQRRADALVALADGSGQLSCSCGRDDCPVSDTPIAAPRKPLIQVGVSLDTLLKLREYPGFLAGCGAVDADLVRELAKDGRWEVLLAAADAAVEITDPETDTQRRTYAPSVALARWIRARDGHCRFPGCIVPAALCDIDHTCPFCPDNPDEGGLTERENTACLCRRHHRLKTDGDNGRNGWRVRQIGRGRLQWTSPSGQKIITTPAGAGYLFPDNIPDPIPPAPEPVHEPDIPAELPSCTSPDVLDRYFGPHSKSWIEEDLRYLLSTHIPPEIKARLPDPPRTDLDEPPPF</sequence>
<dbReference type="AlphaFoldDB" id="A0A5A7SH07"/>
<dbReference type="RefSeq" id="WP_149429157.1">
    <property type="nucleotide sequence ID" value="NZ_VLNY01000002.1"/>
</dbReference>
<dbReference type="EMBL" id="VLNY01000002">
    <property type="protein sequence ID" value="KAA0023997.1"/>
    <property type="molecule type" value="Genomic_DNA"/>
</dbReference>
<keyword evidence="4" id="KW-1185">Reference proteome</keyword>
<evidence type="ECO:0000313" key="3">
    <source>
        <dbReference type="EMBL" id="KAA0023997.1"/>
    </source>
</evidence>
<evidence type="ECO:0000313" key="4">
    <source>
        <dbReference type="Proteomes" id="UP000322244"/>
    </source>
</evidence>
<evidence type="ECO:0000259" key="2">
    <source>
        <dbReference type="Pfam" id="PF02720"/>
    </source>
</evidence>
<gene>
    <name evidence="3" type="ORF">FOY51_05315</name>
</gene>
<protein>
    <submittedName>
        <fullName evidence="3">DUF222 domain-containing protein</fullName>
    </submittedName>
</protein>
<organism evidence="3 4">
    <name type="scientific">Antrihabitans cavernicola</name>
    <dbReference type="NCBI Taxonomy" id="2495913"/>
    <lineage>
        <taxon>Bacteria</taxon>
        <taxon>Bacillati</taxon>
        <taxon>Actinomycetota</taxon>
        <taxon>Actinomycetes</taxon>
        <taxon>Mycobacteriales</taxon>
        <taxon>Nocardiaceae</taxon>
        <taxon>Antrihabitans</taxon>
    </lineage>
</organism>
<comment type="caution">
    <text evidence="3">The sequence shown here is derived from an EMBL/GenBank/DDBJ whole genome shotgun (WGS) entry which is preliminary data.</text>
</comment>
<dbReference type="CDD" id="cd00085">
    <property type="entry name" value="HNHc"/>
    <property type="match status" value="1"/>
</dbReference>
<accession>A0A5A7SH07</accession>
<dbReference type="Proteomes" id="UP000322244">
    <property type="component" value="Unassembled WGS sequence"/>
</dbReference>
<dbReference type="OrthoDB" id="5244772at2"/>
<dbReference type="Pfam" id="PF02720">
    <property type="entry name" value="DUF222"/>
    <property type="match status" value="1"/>
</dbReference>
<proteinExistence type="predicted"/>
<feature type="compositionally biased region" description="Basic and acidic residues" evidence="1">
    <location>
        <begin position="484"/>
        <end position="497"/>
    </location>
</feature>
<name>A0A5A7SH07_9NOCA</name>
<reference evidence="3 4" key="1">
    <citation type="submission" date="2019-07" db="EMBL/GenBank/DDBJ databases">
        <title>Rhodococcus cavernicolus sp. nov., isolated from a cave.</title>
        <authorList>
            <person name="Lee S.D."/>
        </authorList>
    </citation>
    <scope>NUCLEOTIDE SEQUENCE [LARGE SCALE GENOMIC DNA]</scope>
    <source>
        <strain evidence="3 4">C1-24</strain>
    </source>
</reference>
<dbReference type="Gene3D" id="1.10.30.50">
    <property type="match status" value="1"/>
</dbReference>
<feature type="domain" description="DUF222" evidence="2">
    <location>
        <begin position="21"/>
        <end position="333"/>
    </location>
</feature>
<dbReference type="InterPro" id="IPR003615">
    <property type="entry name" value="HNH_nuc"/>
</dbReference>
<evidence type="ECO:0000256" key="1">
    <source>
        <dbReference type="SAM" id="MobiDB-lite"/>
    </source>
</evidence>
<dbReference type="InterPro" id="IPR003870">
    <property type="entry name" value="DUF222"/>
</dbReference>